<feature type="non-terminal residue" evidence="2">
    <location>
        <position position="1"/>
    </location>
</feature>
<proteinExistence type="predicted"/>
<evidence type="ECO:0000313" key="3">
    <source>
        <dbReference type="Proteomes" id="UP000017836"/>
    </source>
</evidence>
<dbReference type="EMBL" id="KI397793">
    <property type="protein sequence ID" value="ERM93391.1"/>
    <property type="molecule type" value="Genomic_DNA"/>
</dbReference>
<sequence length="509" mass="58501">TEALQLQFTNCQNPEDLYKLGLCLFVESVLLGREANALITPHILRYVEDLEFFFRIPWGKHSFARLMHSLQKDMLKQKANYEKKLSSDVQHECKYTAYGFAPAVQYWAYEAILEVGKRYGTNHGIRFPRMLSWTSKGDIGKKDVSALFSRRNLEVVKGLLPRTEEEAFVRTISYDGVENLVDDVWMTQRLRQVVRYQRLRSQTLRKETLRYQFLATGSEPQPSAPSSSGVRGAEYTDLVARLDRIEADTQGLYAAHVELKKAYETSHVELKGGQNVIMEQLRHILAMLNRPPTTASAPEAPADPSTPPPAASPPVEEDEVFPDDYDPYEGAPATPIEAQPLIHVHDTESQGEILSIEAQPAVVKSRKRKRKPPVWFGDYTEMKRRHRPSSTFDPLEPPDEKLLTTFRKWCVGLIPNHRLRDLRSGDYGPGFFWIMLTPKEWLTDDHIDAAMHMLRRRRTDYPLTFPQKGIILSTFVTAMISSAWTSHKGPRKNFKWEDYILDYCTGFHK</sequence>
<organism evidence="2 3">
    <name type="scientific">Amborella trichopoda</name>
    <dbReference type="NCBI Taxonomy" id="13333"/>
    <lineage>
        <taxon>Eukaryota</taxon>
        <taxon>Viridiplantae</taxon>
        <taxon>Streptophyta</taxon>
        <taxon>Embryophyta</taxon>
        <taxon>Tracheophyta</taxon>
        <taxon>Spermatophyta</taxon>
        <taxon>Magnoliopsida</taxon>
        <taxon>Amborellales</taxon>
        <taxon>Amborellaceae</taxon>
        <taxon>Amborella</taxon>
    </lineage>
</organism>
<name>U5CWT0_AMBTC</name>
<protein>
    <recommendedName>
        <fullName evidence="4">DUF1985 domain-containing protein</fullName>
    </recommendedName>
</protein>
<keyword evidence="3" id="KW-1185">Reference proteome</keyword>
<dbReference type="OMA" id="MISSAWT"/>
<evidence type="ECO:0008006" key="4">
    <source>
        <dbReference type="Google" id="ProtNLM"/>
    </source>
</evidence>
<feature type="region of interest" description="Disordered" evidence="1">
    <location>
        <begin position="292"/>
        <end position="337"/>
    </location>
</feature>
<dbReference type="Gramene" id="ERM93391">
    <property type="protein sequence ID" value="ERM93391"/>
    <property type="gene ID" value="AMTR_s05614p00001110"/>
</dbReference>
<reference evidence="3" key="1">
    <citation type="journal article" date="2013" name="Science">
        <title>The Amborella genome and the evolution of flowering plants.</title>
        <authorList>
            <consortium name="Amborella Genome Project"/>
        </authorList>
    </citation>
    <scope>NUCLEOTIDE SEQUENCE [LARGE SCALE GENOMIC DNA]</scope>
</reference>
<evidence type="ECO:0000313" key="2">
    <source>
        <dbReference type="EMBL" id="ERM93391.1"/>
    </source>
</evidence>
<dbReference type="PANTHER" id="PTHR48449:SF1">
    <property type="entry name" value="DUF1985 DOMAIN-CONTAINING PROTEIN"/>
    <property type="match status" value="1"/>
</dbReference>
<evidence type="ECO:0000256" key="1">
    <source>
        <dbReference type="SAM" id="MobiDB-lite"/>
    </source>
</evidence>
<dbReference type="PANTHER" id="PTHR48449">
    <property type="entry name" value="DUF1985 DOMAIN-CONTAINING PROTEIN"/>
    <property type="match status" value="1"/>
</dbReference>
<dbReference type="Proteomes" id="UP000017836">
    <property type="component" value="Unassembled WGS sequence"/>
</dbReference>
<accession>U5CWT0</accession>
<dbReference type="STRING" id="13333.U5CWT0"/>
<dbReference type="HOGENOM" id="CLU_535965_0_0_1"/>
<feature type="compositionally biased region" description="Low complexity" evidence="1">
    <location>
        <begin position="292"/>
        <end position="303"/>
    </location>
</feature>
<feature type="compositionally biased region" description="Acidic residues" evidence="1">
    <location>
        <begin position="315"/>
        <end position="327"/>
    </location>
</feature>
<feature type="non-terminal residue" evidence="2">
    <location>
        <position position="509"/>
    </location>
</feature>
<gene>
    <name evidence="2" type="ORF">AMTR_s05614p00001110</name>
</gene>
<dbReference type="AlphaFoldDB" id="U5CWT0"/>